<keyword evidence="7" id="KW-0472">Membrane</keyword>
<keyword evidence="7" id="KW-0812">Transmembrane</keyword>
<feature type="transmembrane region" description="Helical" evidence="7">
    <location>
        <begin position="308"/>
        <end position="331"/>
    </location>
</feature>
<dbReference type="SUPFAM" id="SSF88659">
    <property type="entry name" value="Sigma3 and sigma4 domains of RNA polymerase sigma factors"/>
    <property type="match status" value="1"/>
</dbReference>
<dbReference type="InterPro" id="IPR036388">
    <property type="entry name" value="WH-like_DNA-bd_sf"/>
</dbReference>
<proteinExistence type="inferred from homology"/>
<protein>
    <recommendedName>
        <fullName evidence="6">RNA polymerase sigma factor</fullName>
    </recommendedName>
</protein>
<dbReference type="InterPro" id="IPR007627">
    <property type="entry name" value="RNA_pol_sigma70_r2"/>
</dbReference>
<dbReference type="InterPro" id="IPR013324">
    <property type="entry name" value="RNA_pol_sigma_r3/r4-like"/>
</dbReference>
<evidence type="ECO:0000256" key="2">
    <source>
        <dbReference type="ARBA" id="ARBA00023015"/>
    </source>
</evidence>
<reference evidence="10 11" key="1">
    <citation type="submission" date="2023-07" db="EMBL/GenBank/DDBJ databases">
        <title>Sorghum-associated microbial communities from plants grown in Nebraska, USA.</title>
        <authorList>
            <person name="Schachtman D."/>
        </authorList>
    </citation>
    <scope>NUCLEOTIDE SEQUENCE [LARGE SCALE GENOMIC DNA]</scope>
    <source>
        <strain evidence="10 11">CC482</strain>
    </source>
</reference>
<dbReference type="EMBL" id="JAUSSU010000005">
    <property type="protein sequence ID" value="MDQ0113418.1"/>
    <property type="molecule type" value="Genomic_DNA"/>
</dbReference>
<dbReference type="Pfam" id="PF04542">
    <property type="entry name" value="Sigma70_r2"/>
    <property type="match status" value="1"/>
</dbReference>
<keyword evidence="4 6" id="KW-0238">DNA-binding</keyword>
<gene>
    <name evidence="10" type="ORF">J2T15_002859</name>
</gene>
<evidence type="ECO:0000259" key="8">
    <source>
        <dbReference type="Pfam" id="PF04542"/>
    </source>
</evidence>
<evidence type="ECO:0000256" key="4">
    <source>
        <dbReference type="ARBA" id="ARBA00023125"/>
    </source>
</evidence>
<sequence length="526" mass="58418">MMNKSTEELVEQARGGGETAFAELVRRHRSKAFLWASAMAGDKHLAEDIVQEALLNAYLKLDSLADPARFVSWLHTIVKNQARMKMRQSSTRREQLGDGALIDIVAASNSIVDEDDSSHKAMDKVRELLGCLTVTERNVFAAHYLEQISPAEIAKRIDTTIDSVYHTLSRARIKIQEENKRHSLSDYIRERMAVMGERPVMAEATPPWRSSPWKQCKNSLASACYAVLSQKLKETHTISDVMGLTGQAFRLTVEDVRIDVSGPWMYFWEPIVQEGLAQLGMACRITGDGGAAPSPYMLHKSLEHIRSVIAAGSAVIAWGLFTAGFGVIYGYDDEQRLLYAEDARKKGAIPYESLGRGASDGLFIVSITEELKQIKADYRTSTKKALQMAIRHAYRERTFVGYTSGIAGYGRWRDAFAQGCADALGNAYCLQLTADARRHGAIFLQRLSSRFTVIDPRVADLAEEASVCMSETACLLQQLGELFPFPHGGNPLDASYAVQAVGLLDAAKRREEQAYERFGRIIAYLS</sequence>
<dbReference type="SUPFAM" id="SSF88946">
    <property type="entry name" value="Sigma2 domain of RNA polymerase sigma factors"/>
    <property type="match status" value="1"/>
</dbReference>
<dbReference type="InterPro" id="IPR013249">
    <property type="entry name" value="RNA_pol_sigma70_r4_t2"/>
</dbReference>
<accession>A0ABT9U1J2</accession>
<evidence type="ECO:0000256" key="5">
    <source>
        <dbReference type="ARBA" id="ARBA00023163"/>
    </source>
</evidence>
<keyword evidence="3 6" id="KW-0731">Sigma factor</keyword>
<evidence type="ECO:0000313" key="11">
    <source>
        <dbReference type="Proteomes" id="UP001229346"/>
    </source>
</evidence>
<evidence type="ECO:0000256" key="6">
    <source>
        <dbReference type="RuleBase" id="RU000716"/>
    </source>
</evidence>
<dbReference type="InterPro" id="IPR013325">
    <property type="entry name" value="RNA_pol_sigma_r2"/>
</dbReference>
<dbReference type="PANTHER" id="PTHR43133">
    <property type="entry name" value="RNA POLYMERASE ECF-TYPE SIGMA FACTO"/>
    <property type="match status" value="1"/>
</dbReference>
<dbReference type="Gene3D" id="1.10.10.10">
    <property type="entry name" value="Winged helix-like DNA-binding domain superfamily/Winged helix DNA-binding domain"/>
    <property type="match status" value="1"/>
</dbReference>
<dbReference type="InterPro" id="IPR014284">
    <property type="entry name" value="RNA_pol_sigma-70_dom"/>
</dbReference>
<comment type="similarity">
    <text evidence="1 6">Belongs to the sigma-70 factor family. ECF subfamily.</text>
</comment>
<evidence type="ECO:0000256" key="1">
    <source>
        <dbReference type="ARBA" id="ARBA00010641"/>
    </source>
</evidence>
<dbReference type="Pfam" id="PF08281">
    <property type="entry name" value="Sigma70_r4_2"/>
    <property type="match status" value="1"/>
</dbReference>
<dbReference type="Proteomes" id="UP001229346">
    <property type="component" value="Unassembled WGS sequence"/>
</dbReference>
<evidence type="ECO:0000256" key="7">
    <source>
        <dbReference type="SAM" id="Phobius"/>
    </source>
</evidence>
<dbReference type="NCBIfam" id="TIGR02937">
    <property type="entry name" value="sigma70-ECF"/>
    <property type="match status" value="1"/>
</dbReference>
<feature type="domain" description="RNA polymerase sigma-70 region 2" evidence="8">
    <location>
        <begin position="24"/>
        <end position="89"/>
    </location>
</feature>
<dbReference type="Gene3D" id="1.10.1740.10">
    <property type="match status" value="1"/>
</dbReference>
<dbReference type="InterPro" id="IPR000838">
    <property type="entry name" value="RNA_pol_sigma70_ECF_CS"/>
</dbReference>
<keyword evidence="7" id="KW-1133">Transmembrane helix</keyword>
<evidence type="ECO:0000313" key="10">
    <source>
        <dbReference type="EMBL" id="MDQ0113418.1"/>
    </source>
</evidence>
<keyword evidence="2 6" id="KW-0805">Transcription regulation</keyword>
<dbReference type="InterPro" id="IPR039425">
    <property type="entry name" value="RNA_pol_sigma-70-like"/>
</dbReference>
<feature type="domain" description="RNA polymerase sigma factor 70 region 4 type 2" evidence="9">
    <location>
        <begin position="124"/>
        <end position="174"/>
    </location>
</feature>
<comment type="caution">
    <text evidence="10">The sequence shown here is derived from an EMBL/GenBank/DDBJ whole genome shotgun (WGS) entry which is preliminary data.</text>
</comment>
<dbReference type="PROSITE" id="PS01063">
    <property type="entry name" value="SIGMA70_ECF"/>
    <property type="match status" value="1"/>
</dbReference>
<keyword evidence="5 6" id="KW-0804">Transcription</keyword>
<keyword evidence="11" id="KW-1185">Reference proteome</keyword>
<dbReference type="PANTHER" id="PTHR43133:SF51">
    <property type="entry name" value="RNA POLYMERASE SIGMA FACTOR"/>
    <property type="match status" value="1"/>
</dbReference>
<evidence type="ECO:0000259" key="9">
    <source>
        <dbReference type="Pfam" id="PF08281"/>
    </source>
</evidence>
<name>A0ABT9U1J2_PAEHA</name>
<evidence type="ECO:0000256" key="3">
    <source>
        <dbReference type="ARBA" id="ARBA00023082"/>
    </source>
</evidence>
<organism evidence="10 11">
    <name type="scientific">Paenibacillus harenae</name>
    <dbReference type="NCBI Taxonomy" id="306543"/>
    <lineage>
        <taxon>Bacteria</taxon>
        <taxon>Bacillati</taxon>
        <taxon>Bacillota</taxon>
        <taxon>Bacilli</taxon>
        <taxon>Bacillales</taxon>
        <taxon>Paenibacillaceae</taxon>
        <taxon>Paenibacillus</taxon>
    </lineage>
</organism>